<dbReference type="OrthoDB" id="5663343at2759"/>
<comment type="caution">
    <text evidence="3">The sequence shown here is derived from an EMBL/GenBank/DDBJ whole genome shotgun (WGS) entry which is preliminary data.</text>
</comment>
<feature type="compositionally biased region" description="Polar residues" evidence="1">
    <location>
        <begin position="186"/>
        <end position="248"/>
    </location>
</feature>
<accession>A0A2T9YJ09</accession>
<organism evidence="3 4">
    <name type="scientific">Furculomyces boomerangus</name>
    <dbReference type="NCBI Taxonomy" id="61424"/>
    <lineage>
        <taxon>Eukaryota</taxon>
        <taxon>Fungi</taxon>
        <taxon>Fungi incertae sedis</taxon>
        <taxon>Zoopagomycota</taxon>
        <taxon>Kickxellomycotina</taxon>
        <taxon>Harpellomycetes</taxon>
        <taxon>Harpellales</taxon>
        <taxon>Harpellaceae</taxon>
        <taxon>Furculomyces</taxon>
    </lineage>
</organism>
<feature type="compositionally biased region" description="Low complexity" evidence="1">
    <location>
        <begin position="150"/>
        <end position="185"/>
    </location>
</feature>
<dbReference type="EMBL" id="MBFT01000379">
    <property type="protein sequence ID" value="PVU92264.1"/>
    <property type="molecule type" value="Genomic_DNA"/>
</dbReference>
<proteinExistence type="predicted"/>
<feature type="chain" id="PRO_5015638828" evidence="2">
    <location>
        <begin position="18"/>
        <end position="248"/>
    </location>
</feature>
<sequence length="248" mass="26684">MLFKQSLVLLATAVTLAVSQSAQSITGYLPAGLKGNALMVTQGKYPVPNFRELTQSSDYNPLLYTPDNITETGWTLDSLSFLKTMNFDPTNLLCLNGDISSVCTNVPDLGMCCGGWCLNLEECCFYNIACGYWYGCIPKKCRPTRPTNCSSSSKTRTSTSSSKAPSSTSSSKAPSSTSSSKAPSTINSHIQPQQTNVFSTMPDSKGSINSTINSHIQPQQTNVFSTMPDSKGSINSTINSHIQPQQTN</sequence>
<feature type="non-terminal residue" evidence="3">
    <location>
        <position position="248"/>
    </location>
</feature>
<keyword evidence="4" id="KW-1185">Reference proteome</keyword>
<evidence type="ECO:0000256" key="1">
    <source>
        <dbReference type="SAM" id="MobiDB-lite"/>
    </source>
</evidence>
<feature type="region of interest" description="Disordered" evidence="1">
    <location>
        <begin position="148"/>
        <end position="248"/>
    </location>
</feature>
<dbReference type="AlphaFoldDB" id="A0A2T9YJ09"/>
<evidence type="ECO:0000256" key="2">
    <source>
        <dbReference type="SAM" id="SignalP"/>
    </source>
</evidence>
<reference evidence="3 4" key="1">
    <citation type="journal article" date="2018" name="MBio">
        <title>Comparative Genomics Reveals the Core Gene Toolbox for the Fungus-Insect Symbiosis.</title>
        <authorList>
            <person name="Wang Y."/>
            <person name="Stata M."/>
            <person name="Wang W."/>
            <person name="Stajich J.E."/>
            <person name="White M.M."/>
            <person name="Moncalvo J.M."/>
        </authorList>
    </citation>
    <scope>NUCLEOTIDE SEQUENCE [LARGE SCALE GENOMIC DNA]</scope>
    <source>
        <strain evidence="3 4">AUS-77-4</strain>
    </source>
</reference>
<evidence type="ECO:0000313" key="3">
    <source>
        <dbReference type="EMBL" id="PVU92264.1"/>
    </source>
</evidence>
<feature type="signal peptide" evidence="2">
    <location>
        <begin position="1"/>
        <end position="17"/>
    </location>
</feature>
<dbReference type="Proteomes" id="UP000245699">
    <property type="component" value="Unassembled WGS sequence"/>
</dbReference>
<gene>
    <name evidence="3" type="ORF">BB559_003761</name>
</gene>
<keyword evidence="2" id="KW-0732">Signal</keyword>
<dbReference type="STRING" id="61424.A0A2T9YJ09"/>
<protein>
    <submittedName>
        <fullName evidence="3">Uncharacterized protein</fullName>
    </submittedName>
</protein>
<evidence type="ECO:0000313" key="4">
    <source>
        <dbReference type="Proteomes" id="UP000245699"/>
    </source>
</evidence>
<name>A0A2T9YJ09_9FUNG</name>